<organism evidence="1 2">
    <name type="scientific">Agathobacter rectalis</name>
    <dbReference type="NCBI Taxonomy" id="39491"/>
    <lineage>
        <taxon>Bacteria</taxon>
        <taxon>Bacillati</taxon>
        <taxon>Bacillota</taxon>
        <taxon>Clostridia</taxon>
        <taxon>Lachnospirales</taxon>
        <taxon>Lachnospiraceae</taxon>
        <taxon>Agathobacter</taxon>
    </lineage>
</organism>
<sequence length="129" mass="14658">MLQVKKNGAKNAIGERVNTWVDCASILGWLDLSTGDSKHTTFYAKVQESTHIFLCDFTNLKNLSTDWVWNPFSFLTGVISKTDEQETVNVTSDNARMVVNGEVYEILLIDDPMNMHDHLEIYLRFIGGQ</sequence>
<evidence type="ECO:0000313" key="1">
    <source>
        <dbReference type="EMBL" id="MCB6937938.1"/>
    </source>
</evidence>
<reference evidence="1" key="1">
    <citation type="submission" date="2021-10" db="EMBL/GenBank/DDBJ databases">
        <title>Collection of gut derived symbiotic bacterial strains cultured from healthy donors.</title>
        <authorList>
            <person name="Lin H."/>
            <person name="Littmann E."/>
            <person name="Kohout C."/>
            <person name="Pamer E.G."/>
        </authorList>
    </citation>
    <scope>NUCLEOTIDE SEQUENCE</scope>
    <source>
        <strain evidence="1">DFI.9.42</strain>
    </source>
</reference>
<accession>A0AAW4UEM8</accession>
<dbReference type="RefSeq" id="WP_306780728.1">
    <property type="nucleotide sequence ID" value="NZ_JAJCJK010000006.1"/>
</dbReference>
<dbReference type="EMBL" id="JAJCJK010000006">
    <property type="protein sequence ID" value="MCB6937938.1"/>
    <property type="molecule type" value="Genomic_DNA"/>
</dbReference>
<protein>
    <submittedName>
        <fullName evidence="1">Uncharacterized protein</fullName>
    </submittedName>
</protein>
<name>A0AAW4UEM8_9FIRM</name>
<comment type="caution">
    <text evidence="1">The sequence shown here is derived from an EMBL/GenBank/DDBJ whole genome shotgun (WGS) entry which is preliminary data.</text>
</comment>
<proteinExistence type="predicted"/>
<dbReference type="Proteomes" id="UP001197684">
    <property type="component" value="Unassembled WGS sequence"/>
</dbReference>
<dbReference type="AlphaFoldDB" id="A0AAW4UEM8"/>
<evidence type="ECO:0000313" key="2">
    <source>
        <dbReference type="Proteomes" id="UP001197684"/>
    </source>
</evidence>
<gene>
    <name evidence="1" type="ORF">LIZ56_05855</name>
</gene>